<name>A0AAU9KXW1_9STRA</name>
<dbReference type="Proteomes" id="UP001160483">
    <property type="component" value="Unassembled WGS sequence"/>
</dbReference>
<evidence type="ECO:0000313" key="5">
    <source>
        <dbReference type="Proteomes" id="UP001160483"/>
    </source>
</evidence>
<sequence length="209" mass="23699">MTSSADLQAQNEHMKRKIHALLSANTTLEKEVVELALECDELQFTATNKQQILEQEIEAVDKELTSLRSQCQSVMTKIVNKVDAQIKTELKQDETPMRVSHKLSSAFNHTLQHARNMSMSRERQSSTAKMVAHGLIKASSYMTLPTGNPSHFDAPRRPKMNKESPPILSYTKSAYGSTKTLLFSTHSHYDNFRRRSGNCRKSYDPVMVL</sequence>
<reference evidence="2 4" key="1">
    <citation type="submission" date="2021-11" db="EMBL/GenBank/DDBJ databases">
        <authorList>
            <person name="Islam A."/>
            <person name="Islam S."/>
            <person name="Flora M.S."/>
            <person name="Rahman M."/>
            <person name="Ziaur R.M."/>
            <person name="Epstein J.H."/>
            <person name="Hassan M."/>
            <person name="Klassen M."/>
            <person name="Woodard K."/>
            <person name="Webb A."/>
            <person name="Webby R.J."/>
            <person name="El Zowalaty M.E."/>
        </authorList>
    </citation>
    <scope>NUCLEOTIDE SEQUENCE</scope>
    <source>
        <strain evidence="3">Pbs1</strain>
        <strain evidence="2">Pbs3</strain>
    </source>
</reference>
<evidence type="ECO:0000313" key="2">
    <source>
        <dbReference type="EMBL" id="CAH0476461.1"/>
    </source>
</evidence>
<evidence type="ECO:0000256" key="1">
    <source>
        <dbReference type="SAM" id="Coils"/>
    </source>
</evidence>
<comment type="caution">
    <text evidence="2">The sequence shown here is derived from an EMBL/GenBank/DDBJ whole genome shotgun (WGS) entry which is preliminary data.</text>
</comment>
<dbReference type="EMBL" id="CAKKTJ010000155">
    <property type="protein sequence ID" value="CAH0476461.1"/>
    <property type="molecule type" value="Genomic_DNA"/>
</dbReference>
<protein>
    <recommendedName>
        <fullName evidence="6">GDP/GTP exchange factor Sec2 N-terminal domain-containing protein</fullName>
    </recommendedName>
</protein>
<evidence type="ECO:0000313" key="4">
    <source>
        <dbReference type="Proteomes" id="UP001158986"/>
    </source>
</evidence>
<accession>A0AAU9KXW1</accession>
<organism evidence="2 5">
    <name type="scientific">Peronospora belbahrii</name>
    <dbReference type="NCBI Taxonomy" id="622444"/>
    <lineage>
        <taxon>Eukaryota</taxon>
        <taxon>Sar</taxon>
        <taxon>Stramenopiles</taxon>
        <taxon>Oomycota</taxon>
        <taxon>Peronosporomycetes</taxon>
        <taxon>Peronosporales</taxon>
        <taxon>Peronosporaceae</taxon>
        <taxon>Peronospora</taxon>
    </lineage>
</organism>
<keyword evidence="4" id="KW-1185">Reference proteome</keyword>
<keyword evidence="1" id="KW-0175">Coiled coil</keyword>
<dbReference type="AlphaFoldDB" id="A0AAU9KXW1"/>
<proteinExistence type="predicted"/>
<feature type="coiled-coil region" evidence="1">
    <location>
        <begin position="11"/>
        <end position="70"/>
    </location>
</feature>
<evidence type="ECO:0000313" key="3">
    <source>
        <dbReference type="EMBL" id="CAH0520437.1"/>
    </source>
</evidence>
<gene>
    <name evidence="3" type="ORF">PBS001_LOCUS6917</name>
    <name evidence="2" type="ORF">PBS003_LOCUS3242</name>
</gene>
<evidence type="ECO:0008006" key="6">
    <source>
        <dbReference type="Google" id="ProtNLM"/>
    </source>
</evidence>
<dbReference type="Proteomes" id="UP001158986">
    <property type="component" value="Unassembled WGS sequence"/>
</dbReference>
<dbReference type="EMBL" id="CAKLCB010000358">
    <property type="protein sequence ID" value="CAH0520437.1"/>
    <property type="molecule type" value="Genomic_DNA"/>
</dbReference>